<feature type="transmembrane region" description="Helical" evidence="5">
    <location>
        <begin position="131"/>
        <end position="156"/>
    </location>
</feature>
<accession>A0AAE4SAV2</accession>
<feature type="transmembrane region" description="Helical" evidence="5">
    <location>
        <begin position="305"/>
        <end position="323"/>
    </location>
</feature>
<evidence type="ECO:0000256" key="5">
    <source>
        <dbReference type="SAM" id="Phobius"/>
    </source>
</evidence>
<dbReference type="SUPFAM" id="SSF103473">
    <property type="entry name" value="MFS general substrate transporter"/>
    <property type="match status" value="1"/>
</dbReference>
<reference evidence="7 8" key="1">
    <citation type="submission" date="2023-06" db="EMBL/GenBank/DDBJ databases">
        <title>Genome sequence of Methancorpusculaceae sp. Cs1.</title>
        <authorList>
            <person name="Protasov E."/>
            <person name="Platt K."/>
            <person name="Poehlein A."/>
            <person name="Daniel R."/>
            <person name="Brune A."/>
        </authorList>
    </citation>
    <scope>NUCLEOTIDE SEQUENCE [LARGE SCALE GENOMIC DNA]</scope>
    <source>
        <strain evidence="7 8">Cs1</strain>
    </source>
</reference>
<dbReference type="EMBL" id="JAWDKB010000002">
    <property type="protein sequence ID" value="MDV0443207.1"/>
    <property type="molecule type" value="Genomic_DNA"/>
</dbReference>
<feature type="transmembrane region" description="Helical" evidence="5">
    <location>
        <begin position="210"/>
        <end position="230"/>
    </location>
</feature>
<dbReference type="Pfam" id="PF07690">
    <property type="entry name" value="MFS_1"/>
    <property type="match status" value="1"/>
</dbReference>
<feature type="transmembrane region" description="Helical" evidence="5">
    <location>
        <begin position="367"/>
        <end position="388"/>
    </location>
</feature>
<feature type="transmembrane region" description="Helical" evidence="5">
    <location>
        <begin position="250"/>
        <end position="270"/>
    </location>
</feature>
<keyword evidence="4 5" id="KW-0472">Membrane</keyword>
<dbReference type="InterPro" id="IPR005829">
    <property type="entry name" value="Sugar_transporter_CS"/>
</dbReference>
<feature type="transmembrane region" description="Helical" evidence="5">
    <location>
        <begin position="41"/>
        <end position="62"/>
    </location>
</feature>
<dbReference type="RefSeq" id="WP_338095739.1">
    <property type="nucleotide sequence ID" value="NZ_JAWDKB010000002.1"/>
</dbReference>
<feature type="transmembrane region" description="Helical" evidence="5">
    <location>
        <begin position="74"/>
        <end position="91"/>
    </location>
</feature>
<dbReference type="Proteomes" id="UP001283212">
    <property type="component" value="Unassembled WGS sequence"/>
</dbReference>
<name>A0AAE4SAV2_9EURY</name>
<dbReference type="AlphaFoldDB" id="A0AAE4SAV2"/>
<dbReference type="PANTHER" id="PTHR43129:SF1">
    <property type="entry name" value="FOSMIDOMYCIN RESISTANCE PROTEIN"/>
    <property type="match status" value="1"/>
</dbReference>
<evidence type="ECO:0000259" key="6">
    <source>
        <dbReference type="PROSITE" id="PS50850"/>
    </source>
</evidence>
<evidence type="ECO:0000313" key="7">
    <source>
        <dbReference type="EMBL" id="MDV0443207.1"/>
    </source>
</evidence>
<keyword evidence="3 5" id="KW-1133">Transmembrane helix</keyword>
<dbReference type="InterPro" id="IPR036259">
    <property type="entry name" value="MFS_trans_sf"/>
</dbReference>
<protein>
    <submittedName>
        <fullName evidence="7">Fosmidomycin resistance protein</fullName>
    </submittedName>
</protein>
<evidence type="ECO:0000256" key="2">
    <source>
        <dbReference type="ARBA" id="ARBA00022692"/>
    </source>
</evidence>
<keyword evidence="8" id="KW-1185">Reference proteome</keyword>
<dbReference type="CDD" id="cd17478">
    <property type="entry name" value="MFS_FsR"/>
    <property type="match status" value="1"/>
</dbReference>
<feature type="domain" description="Major facilitator superfamily (MFS) profile" evidence="6">
    <location>
        <begin position="8"/>
        <end position="394"/>
    </location>
</feature>
<dbReference type="PANTHER" id="PTHR43129">
    <property type="entry name" value="FOSMIDOMYCIN RESISTANCE PROTEIN"/>
    <property type="match status" value="1"/>
</dbReference>
<feature type="transmembrane region" description="Helical" evidence="5">
    <location>
        <begin position="97"/>
        <end position="119"/>
    </location>
</feature>
<evidence type="ECO:0000256" key="1">
    <source>
        <dbReference type="ARBA" id="ARBA00004141"/>
    </source>
</evidence>
<feature type="transmembrane region" description="Helical" evidence="5">
    <location>
        <begin position="282"/>
        <end position="299"/>
    </location>
</feature>
<evidence type="ECO:0000256" key="4">
    <source>
        <dbReference type="ARBA" id="ARBA00023136"/>
    </source>
</evidence>
<evidence type="ECO:0000313" key="8">
    <source>
        <dbReference type="Proteomes" id="UP001283212"/>
    </source>
</evidence>
<dbReference type="PROSITE" id="PS50850">
    <property type="entry name" value="MFS"/>
    <property type="match status" value="1"/>
</dbReference>
<gene>
    <name evidence="7" type="primary">fsr_1</name>
    <name evidence="7" type="ORF">McpCs1_05750</name>
</gene>
<dbReference type="GO" id="GO:0022857">
    <property type="term" value="F:transmembrane transporter activity"/>
    <property type="evidence" value="ECO:0007669"/>
    <property type="project" value="InterPro"/>
</dbReference>
<feature type="transmembrane region" description="Helical" evidence="5">
    <location>
        <begin position="12"/>
        <end position="35"/>
    </location>
</feature>
<evidence type="ECO:0000256" key="3">
    <source>
        <dbReference type="ARBA" id="ARBA00022989"/>
    </source>
</evidence>
<feature type="transmembrane region" description="Helical" evidence="5">
    <location>
        <begin position="162"/>
        <end position="178"/>
    </location>
</feature>
<organism evidence="7 8">
    <name type="scientific">Methanorbis rubei</name>
    <dbReference type="NCBI Taxonomy" id="3028300"/>
    <lineage>
        <taxon>Archaea</taxon>
        <taxon>Methanobacteriati</taxon>
        <taxon>Methanobacteriota</taxon>
        <taxon>Stenosarchaea group</taxon>
        <taxon>Methanomicrobia</taxon>
        <taxon>Methanomicrobiales</taxon>
        <taxon>Methanocorpusculaceae</taxon>
        <taxon>Methanorbis</taxon>
    </lineage>
</organism>
<sequence>MDESAGQKIRGVIFGHFLIDIYTPILALILPLLIAGMGLSYFLAGMIVTVFNVTSSVSQPFVGWYGDKTGWRASVPLCLVIGSVGVSLTAITGNYVLILFLAAGAAIGHALFHPAAMDIMYRLSPPAKRGLYNSIFTTSGSIGYAVGPLIAGILIVVGGLPAVAWLMIPGILGATWMYRNNRRSRNKSDAGAKAKIAQTNASETVLRKRFWWVPAGLVVSICSLRAWAYLGVITYLPTLLILGHHGMDMFTASAIVTVMLFFGVAGQVVGGYMSDRFGRKEMLVLGLACAIPFFCLIFSTNEVLMYLGVMMYAFFASSCYVMSVTMTQDLLPGNVGFASGLTLGFSMGVGGIGAALIGWAADVLGSLSSAMFLLIVPIILCPILALLIKYPLKSLARGHDIGTGEDT</sequence>
<keyword evidence="2 5" id="KW-0812">Transmembrane</keyword>
<feature type="transmembrane region" description="Helical" evidence="5">
    <location>
        <begin position="335"/>
        <end position="361"/>
    </location>
</feature>
<comment type="subcellular location">
    <subcellularLocation>
        <location evidence="1">Membrane</location>
        <topology evidence="1">Multi-pass membrane protein</topology>
    </subcellularLocation>
</comment>
<dbReference type="PROSITE" id="PS00216">
    <property type="entry name" value="SUGAR_TRANSPORT_1"/>
    <property type="match status" value="1"/>
</dbReference>
<dbReference type="Gene3D" id="1.20.1250.20">
    <property type="entry name" value="MFS general substrate transporter like domains"/>
    <property type="match status" value="2"/>
</dbReference>
<comment type="caution">
    <text evidence="7">The sequence shown here is derived from an EMBL/GenBank/DDBJ whole genome shotgun (WGS) entry which is preliminary data.</text>
</comment>
<dbReference type="InterPro" id="IPR020846">
    <property type="entry name" value="MFS_dom"/>
</dbReference>
<dbReference type="InterPro" id="IPR011701">
    <property type="entry name" value="MFS"/>
</dbReference>
<proteinExistence type="predicted"/>
<dbReference type="GO" id="GO:0005886">
    <property type="term" value="C:plasma membrane"/>
    <property type="evidence" value="ECO:0007669"/>
    <property type="project" value="TreeGrafter"/>
</dbReference>